<gene>
    <name evidence="4" type="ORF">BQ8794_140454</name>
</gene>
<keyword evidence="1 2" id="KW-0732">Signal</keyword>
<sequence>MKPFLKTALAATLIALSGAFSASAEQIKVGFSPEAYPPFYSQDASGNWGGWEVDIVNAICGEAKLDCVLTPIPWDGLIPALKTKKIDAIMNSMSITDERKKEIDFSEKYYNTPTAVIGAKDQKFDATSEGLKAKIVGVQASTVHAAYAKKHFTDAAEIKEYQTQDEANQDLAAGRIDATQADSIALDAFLKSDQGKACCDLKGYVAPDLEVLGPGVGAGVRQGDTELKDKLNAAIKAIRANGKYAEITKKYFDFDIYGEESQSN</sequence>
<dbReference type="EMBL" id="FTPD01000006">
    <property type="protein sequence ID" value="SIT54309.1"/>
    <property type="molecule type" value="Genomic_DNA"/>
</dbReference>
<evidence type="ECO:0000256" key="1">
    <source>
        <dbReference type="ARBA" id="ARBA00022729"/>
    </source>
</evidence>
<dbReference type="PANTHER" id="PTHR35936:SF17">
    <property type="entry name" value="ARGININE-BINDING EXTRACELLULAR PROTEIN ARTP"/>
    <property type="match status" value="1"/>
</dbReference>
<reference evidence="5" key="1">
    <citation type="submission" date="2017-01" db="EMBL/GenBank/DDBJ databases">
        <authorList>
            <person name="Brunel B."/>
        </authorList>
    </citation>
    <scope>NUCLEOTIDE SEQUENCE [LARGE SCALE GENOMIC DNA]</scope>
</reference>
<evidence type="ECO:0000313" key="4">
    <source>
        <dbReference type="EMBL" id="SIT54309.1"/>
    </source>
</evidence>
<protein>
    <submittedName>
        <fullName evidence="4">Amino acid ABC transporter</fullName>
    </submittedName>
</protein>
<dbReference type="Proteomes" id="UP000188388">
    <property type="component" value="Unassembled WGS sequence"/>
</dbReference>
<accession>A0A1R3V392</accession>
<dbReference type="Gene3D" id="3.40.190.10">
    <property type="entry name" value="Periplasmic binding protein-like II"/>
    <property type="match status" value="2"/>
</dbReference>
<organism evidence="4 5">
    <name type="scientific">Mesorhizobium prunaredense</name>
    <dbReference type="NCBI Taxonomy" id="1631249"/>
    <lineage>
        <taxon>Bacteria</taxon>
        <taxon>Pseudomonadati</taxon>
        <taxon>Pseudomonadota</taxon>
        <taxon>Alphaproteobacteria</taxon>
        <taxon>Hyphomicrobiales</taxon>
        <taxon>Phyllobacteriaceae</taxon>
        <taxon>Mesorhizobium</taxon>
    </lineage>
</organism>
<name>A0A1R3V392_9HYPH</name>
<keyword evidence="5" id="KW-1185">Reference proteome</keyword>
<dbReference type="STRING" id="1631249.BQ8794_140454"/>
<dbReference type="Pfam" id="PF00497">
    <property type="entry name" value="SBP_bac_3"/>
    <property type="match status" value="1"/>
</dbReference>
<evidence type="ECO:0000256" key="2">
    <source>
        <dbReference type="SAM" id="SignalP"/>
    </source>
</evidence>
<feature type="signal peptide" evidence="2">
    <location>
        <begin position="1"/>
        <end position="24"/>
    </location>
</feature>
<evidence type="ECO:0000313" key="5">
    <source>
        <dbReference type="Proteomes" id="UP000188388"/>
    </source>
</evidence>
<dbReference type="SUPFAM" id="SSF53850">
    <property type="entry name" value="Periplasmic binding protein-like II"/>
    <property type="match status" value="1"/>
</dbReference>
<feature type="domain" description="Solute-binding protein family 3/N-terminal" evidence="3">
    <location>
        <begin position="26"/>
        <end position="255"/>
    </location>
</feature>
<dbReference type="RefSeq" id="WP_077375081.1">
    <property type="nucleotide sequence ID" value="NZ_FTPD01000006.1"/>
</dbReference>
<feature type="chain" id="PRO_5013000756" evidence="2">
    <location>
        <begin position="25"/>
        <end position="264"/>
    </location>
</feature>
<dbReference type="SMART" id="SM00062">
    <property type="entry name" value="PBPb"/>
    <property type="match status" value="1"/>
</dbReference>
<evidence type="ECO:0000259" key="3">
    <source>
        <dbReference type="SMART" id="SM00062"/>
    </source>
</evidence>
<proteinExistence type="predicted"/>
<dbReference type="PANTHER" id="PTHR35936">
    <property type="entry name" value="MEMBRANE-BOUND LYTIC MUREIN TRANSGLYCOSYLASE F"/>
    <property type="match status" value="1"/>
</dbReference>
<dbReference type="InterPro" id="IPR001638">
    <property type="entry name" value="Solute-binding_3/MltF_N"/>
</dbReference>
<dbReference type="AlphaFoldDB" id="A0A1R3V392"/>